<dbReference type="CDD" id="cd00136">
    <property type="entry name" value="PDZ_canonical"/>
    <property type="match status" value="1"/>
</dbReference>
<dbReference type="AlphaFoldDB" id="A0A913ZFE2"/>
<dbReference type="InterPro" id="IPR001478">
    <property type="entry name" value="PDZ"/>
</dbReference>
<dbReference type="Proteomes" id="UP000887568">
    <property type="component" value="Unplaced"/>
</dbReference>
<evidence type="ECO:0000313" key="3">
    <source>
        <dbReference type="EnsemblMetazoa" id="XP_038050513.1"/>
    </source>
</evidence>
<dbReference type="RefSeq" id="XP_038050513.1">
    <property type="nucleotide sequence ID" value="XM_038194585.1"/>
</dbReference>
<dbReference type="GeneID" id="119723747"/>
<dbReference type="SMART" id="SM00228">
    <property type="entry name" value="PDZ"/>
    <property type="match status" value="1"/>
</dbReference>
<keyword evidence="4" id="KW-1185">Reference proteome</keyword>
<dbReference type="OMA" id="YWNGESE"/>
<dbReference type="Pfam" id="PF00595">
    <property type="entry name" value="PDZ"/>
    <property type="match status" value="1"/>
</dbReference>
<proteinExistence type="predicted"/>
<sequence>MNQEMAQEHLIGSGVDGSNHGDEGRVSPAPLSEAAAPMGAGLDLMEEAKHRVKDLIHRFEPSGHRERGAAQEGEALNKDIGVEETISSSTITEEESLPGNIITKTVHKVERRAKIVGHAVVEGVKQGARELQQGARELQHGVEILIEKFLLPESSLEQHPGNNVHVPHPDKLIGGMVGLGIHIQKDAKGHVVRTVIPDGLAAKSKLQENDVIVSVNGNDVTSWEFEELQQFFGSLEEVDFKIVIERQEEDESGNFVCRKVTISIKISLEGDQVMVDVDVKVRYSQWYWNGESEPSYIFQNNRGQSTKYLTLKNKCFCMSTANDLTPCRFKFFYYMPFDFGPRAIINLNNDSPLDHGEPSRIGVNSAELRESLFILNDDRIFLTVRQDNTNRLTFELASKRRYYLTADSKGNLTTTYFSDVEAVDESGQFNIVHTSEVDKMTPSDRQNYNPKVQGRFNGKGKGNSWK</sequence>
<dbReference type="OrthoDB" id="10125800at2759"/>
<feature type="region of interest" description="Disordered" evidence="1">
    <location>
        <begin position="440"/>
        <end position="466"/>
    </location>
</feature>
<dbReference type="Gene3D" id="2.30.42.10">
    <property type="match status" value="1"/>
</dbReference>
<feature type="domain" description="PDZ" evidence="2">
    <location>
        <begin position="163"/>
        <end position="227"/>
    </location>
</feature>
<feature type="region of interest" description="Disordered" evidence="1">
    <location>
        <begin position="1"/>
        <end position="33"/>
    </location>
</feature>
<evidence type="ECO:0000259" key="2">
    <source>
        <dbReference type="PROSITE" id="PS50106"/>
    </source>
</evidence>
<feature type="compositionally biased region" description="Gly residues" evidence="1">
    <location>
        <begin position="457"/>
        <end position="466"/>
    </location>
</feature>
<reference evidence="3" key="1">
    <citation type="submission" date="2022-11" db="UniProtKB">
        <authorList>
            <consortium name="EnsemblMetazoa"/>
        </authorList>
    </citation>
    <scope>IDENTIFICATION</scope>
</reference>
<dbReference type="SUPFAM" id="SSF50156">
    <property type="entry name" value="PDZ domain-like"/>
    <property type="match status" value="1"/>
</dbReference>
<name>A0A913ZFE2_PATMI</name>
<dbReference type="PROSITE" id="PS50106">
    <property type="entry name" value="PDZ"/>
    <property type="match status" value="1"/>
</dbReference>
<dbReference type="EnsemblMetazoa" id="XM_038194585.1">
    <property type="protein sequence ID" value="XP_038050513.1"/>
    <property type="gene ID" value="LOC119723747"/>
</dbReference>
<evidence type="ECO:0000313" key="4">
    <source>
        <dbReference type="Proteomes" id="UP000887568"/>
    </source>
</evidence>
<accession>A0A913ZFE2</accession>
<organism evidence="3 4">
    <name type="scientific">Patiria miniata</name>
    <name type="common">Bat star</name>
    <name type="synonym">Asterina miniata</name>
    <dbReference type="NCBI Taxonomy" id="46514"/>
    <lineage>
        <taxon>Eukaryota</taxon>
        <taxon>Metazoa</taxon>
        <taxon>Echinodermata</taxon>
        <taxon>Eleutherozoa</taxon>
        <taxon>Asterozoa</taxon>
        <taxon>Asteroidea</taxon>
        <taxon>Valvatacea</taxon>
        <taxon>Valvatida</taxon>
        <taxon>Asterinidae</taxon>
        <taxon>Patiria</taxon>
    </lineage>
</organism>
<evidence type="ECO:0000256" key="1">
    <source>
        <dbReference type="SAM" id="MobiDB-lite"/>
    </source>
</evidence>
<dbReference type="InterPro" id="IPR036034">
    <property type="entry name" value="PDZ_sf"/>
</dbReference>
<protein>
    <recommendedName>
        <fullName evidence="2">PDZ domain-containing protein</fullName>
    </recommendedName>
</protein>